<reference evidence="7 8" key="1">
    <citation type="submission" date="2015-02" db="EMBL/GenBank/DDBJ databases">
        <title>Draft genome sequence of Aspergillus parasiticus SU-1.</title>
        <authorList>
            <person name="Yu J."/>
            <person name="Fedorova N."/>
            <person name="Yin Y."/>
            <person name="Losada L."/>
            <person name="Zafar N."/>
            <person name="Taujale R."/>
            <person name="Ehrlich K.C."/>
            <person name="Bhatnagar D."/>
            <person name="Cleveland T.E."/>
            <person name="Bennett J.W."/>
            <person name="Nierman W.C."/>
        </authorList>
    </citation>
    <scope>NUCLEOTIDE SEQUENCE [LARGE SCALE GENOMIC DNA]</scope>
    <source>
        <strain evidence="8">ATCC 56775 / NRRL 5862 / SRRC 143 / SU-1</strain>
    </source>
</reference>
<dbReference type="SMART" id="SM00392">
    <property type="entry name" value="PROF"/>
    <property type="match status" value="1"/>
</dbReference>
<comment type="similarity">
    <text evidence="2 6">Belongs to the profilin family.</text>
</comment>
<keyword evidence="3" id="KW-0963">Cytoplasm</keyword>
<dbReference type="PANTHER" id="PTHR11604:SF0">
    <property type="entry name" value="PROFILIN"/>
    <property type="match status" value="1"/>
</dbReference>
<dbReference type="PRINTS" id="PR00392">
    <property type="entry name" value="PROFILIN"/>
</dbReference>
<protein>
    <recommendedName>
        <fullName evidence="6">Profilin</fullName>
    </recommendedName>
</protein>
<dbReference type="InterPro" id="IPR048278">
    <property type="entry name" value="PFN"/>
</dbReference>
<evidence type="ECO:0000256" key="4">
    <source>
        <dbReference type="ARBA" id="ARBA00023203"/>
    </source>
</evidence>
<dbReference type="GO" id="GO:0003785">
    <property type="term" value="F:actin monomer binding"/>
    <property type="evidence" value="ECO:0007669"/>
    <property type="project" value="TreeGrafter"/>
</dbReference>
<dbReference type="OrthoDB" id="421374at2759"/>
<evidence type="ECO:0000256" key="5">
    <source>
        <dbReference type="ARBA" id="ARBA00023212"/>
    </source>
</evidence>
<keyword evidence="5" id="KW-0206">Cytoskeleton</keyword>
<evidence type="ECO:0000313" key="8">
    <source>
        <dbReference type="Proteomes" id="UP000033540"/>
    </source>
</evidence>
<name>A0A0F0IDX2_ASPPU</name>
<dbReference type="CDD" id="cd00148">
    <property type="entry name" value="PROF"/>
    <property type="match status" value="1"/>
</dbReference>
<evidence type="ECO:0000313" key="7">
    <source>
        <dbReference type="EMBL" id="KJK65895.1"/>
    </source>
</evidence>
<organism evidence="7 8">
    <name type="scientific">Aspergillus parasiticus (strain ATCC 56775 / NRRL 5862 / SRRC 143 / SU-1)</name>
    <dbReference type="NCBI Taxonomy" id="1403190"/>
    <lineage>
        <taxon>Eukaryota</taxon>
        <taxon>Fungi</taxon>
        <taxon>Dikarya</taxon>
        <taxon>Ascomycota</taxon>
        <taxon>Pezizomycotina</taxon>
        <taxon>Eurotiomycetes</taxon>
        <taxon>Eurotiomycetidae</taxon>
        <taxon>Eurotiales</taxon>
        <taxon>Aspergillaceae</taxon>
        <taxon>Aspergillus</taxon>
        <taxon>Aspergillus subgen. Circumdati</taxon>
    </lineage>
</organism>
<evidence type="ECO:0000256" key="6">
    <source>
        <dbReference type="RuleBase" id="RU003909"/>
    </source>
</evidence>
<proteinExistence type="inferred from homology"/>
<dbReference type="PANTHER" id="PTHR11604">
    <property type="entry name" value="PROFILIN"/>
    <property type="match status" value="1"/>
</dbReference>
<sequence>MSAHSAVWQGTIELSEQASSWNDVANRSVSLFTAYVDSSLMGSQQFDKAAILSYNFSGVEAQSPGFSISPEELQGLASLYADSASAMTSGIKVGGEKFVAIRADDRSLYGKKGKEGIIVVKAKSCVMIAHHAENVQTTNAATVVENLVDYINNNS</sequence>
<dbReference type="GO" id="GO:0005856">
    <property type="term" value="C:cytoskeleton"/>
    <property type="evidence" value="ECO:0007669"/>
    <property type="project" value="UniProtKB-SubCell"/>
</dbReference>
<dbReference type="SUPFAM" id="SSF55770">
    <property type="entry name" value="Profilin (actin-binding protein)"/>
    <property type="match status" value="1"/>
</dbReference>
<comment type="subcellular location">
    <subcellularLocation>
        <location evidence="1">Cytoplasm</location>
        <location evidence="1">Cytoskeleton</location>
    </subcellularLocation>
</comment>
<dbReference type="AlphaFoldDB" id="A0A0F0IDX2"/>
<dbReference type="Gene3D" id="3.30.450.30">
    <property type="entry name" value="Dynein light chain 2a, cytoplasmic"/>
    <property type="match status" value="1"/>
</dbReference>
<gene>
    <name evidence="7" type="ORF">P875_00022008</name>
</gene>
<dbReference type="GO" id="GO:0005938">
    <property type="term" value="C:cell cortex"/>
    <property type="evidence" value="ECO:0007669"/>
    <property type="project" value="TreeGrafter"/>
</dbReference>
<dbReference type="Pfam" id="PF00235">
    <property type="entry name" value="Profilin"/>
    <property type="match status" value="1"/>
</dbReference>
<evidence type="ECO:0000256" key="1">
    <source>
        <dbReference type="ARBA" id="ARBA00004245"/>
    </source>
</evidence>
<comment type="caution">
    <text evidence="7">The sequence shown here is derived from an EMBL/GenBank/DDBJ whole genome shotgun (WGS) entry which is preliminary data.</text>
</comment>
<dbReference type="InterPro" id="IPR036140">
    <property type="entry name" value="PFN_sf"/>
</dbReference>
<dbReference type="Proteomes" id="UP000033540">
    <property type="component" value="Unassembled WGS sequence"/>
</dbReference>
<dbReference type="EMBL" id="JZEE01000330">
    <property type="protein sequence ID" value="KJK65895.1"/>
    <property type="molecule type" value="Genomic_DNA"/>
</dbReference>
<evidence type="ECO:0000256" key="3">
    <source>
        <dbReference type="ARBA" id="ARBA00022490"/>
    </source>
</evidence>
<keyword evidence="4 6" id="KW-0009">Actin-binding</keyword>
<dbReference type="STRING" id="1403190.A0A0F0IDX2"/>
<evidence type="ECO:0000256" key="2">
    <source>
        <dbReference type="ARBA" id="ARBA00010058"/>
    </source>
</evidence>
<dbReference type="InterPro" id="IPR005455">
    <property type="entry name" value="PFN_euk"/>
</dbReference>
<accession>A0A0F0IDX2</accession>